<accession>A0A1I2BT07</accession>
<protein>
    <submittedName>
        <fullName evidence="1">Uncharacterized protein</fullName>
    </submittedName>
</protein>
<dbReference type="RefSeq" id="WP_051548871.1">
    <property type="nucleotide sequence ID" value="NZ_FONH01000003.1"/>
</dbReference>
<name>A0A1I2BT07_9GAMM</name>
<keyword evidence="2" id="KW-1185">Reference proteome</keyword>
<dbReference type="EMBL" id="FONH01000003">
    <property type="protein sequence ID" value="SFE58420.1"/>
    <property type="molecule type" value="Genomic_DNA"/>
</dbReference>
<organism evidence="1 2">
    <name type="scientific">Dyella marensis</name>
    <dbReference type="NCBI Taxonomy" id="500610"/>
    <lineage>
        <taxon>Bacteria</taxon>
        <taxon>Pseudomonadati</taxon>
        <taxon>Pseudomonadota</taxon>
        <taxon>Gammaproteobacteria</taxon>
        <taxon>Lysobacterales</taxon>
        <taxon>Rhodanobacteraceae</taxon>
        <taxon>Dyella</taxon>
    </lineage>
</organism>
<dbReference type="STRING" id="500610.SAMN02799615_01233"/>
<dbReference type="AlphaFoldDB" id="A0A1I2BT07"/>
<gene>
    <name evidence="1" type="ORF">SAMN02799615_01233</name>
</gene>
<dbReference type="Proteomes" id="UP000199477">
    <property type="component" value="Unassembled WGS sequence"/>
</dbReference>
<evidence type="ECO:0000313" key="1">
    <source>
        <dbReference type="EMBL" id="SFE58420.1"/>
    </source>
</evidence>
<proteinExistence type="predicted"/>
<sequence>MHHAASRAPASGRLLSFTAALGMLCIGLPLSAQPSPAAPGQNHLKEKHAMTTSDISASQALQRTLELIRGSRSVADITPETMQGAFGVQVKKVDPQQFGYGQRLPGNWAFSIMRQEVEGAGRMDLNFDPLPGTKAALTDICDPDFAHFTAELESMGFARHSSHGEHNRWIYDAFERPGMRVEVYPEVARADNGDATGPACVKMVLVR</sequence>
<reference evidence="2" key="1">
    <citation type="submission" date="2016-10" db="EMBL/GenBank/DDBJ databases">
        <authorList>
            <person name="Varghese N."/>
            <person name="Submissions S."/>
        </authorList>
    </citation>
    <scope>NUCLEOTIDE SEQUENCE [LARGE SCALE GENOMIC DNA]</scope>
    <source>
        <strain evidence="2">UNC178MFTsu3.1</strain>
    </source>
</reference>
<evidence type="ECO:0000313" key="2">
    <source>
        <dbReference type="Proteomes" id="UP000199477"/>
    </source>
</evidence>